<comment type="caution">
    <text evidence="2">The sequence shown here is derived from an EMBL/GenBank/DDBJ whole genome shotgun (WGS) entry which is preliminary data.</text>
</comment>
<dbReference type="Pfam" id="PF07873">
    <property type="entry name" value="YabP"/>
    <property type="match status" value="1"/>
</dbReference>
<accession>A0A9D2FFN5</accession>
<dbReference type="EMBL" id="DXBJ01000024">
    <property type="protein sequence ID" value="HIZ57668.1"/>
    <property type="molecule type" value="Genomic_DNA"/>
</dbReference>
<reference evidence="2" key="1">
    <citation type="journal article" date="2021" name="PeerJ">
        <title>Extensive microbial diversity within the chicken gut microbiome revealed by metagenomics and culture.</title>
        <authorList>
            <person name="Gilroy R."/>
            <person name="Ravi A."/>
            <person name="Getino M."/>
            <person name="Pursley I."/>
            <person name="Horton D.L."/>
            <person name="Alikhan N.F."/>
            <person name="Baker D."/>
            <person name="Gharbi K."/>
            <person name="Hall N."/>
            <person name="Watson M."/>
            <person name="Adriaenssens E.M."/>
            <person name="Foster-Nyarko E."/>
            <person name="Jarju S."/>
            <person name="Secka A."/>
            <person name="Antonio M."/>
            <person name="Oren A."/>
            <person name="Chaudhuri R.R."/>
            <person name="La Ragione R."/>
            <person name="Hildebrand F."/>
            <person name="Pallen M.J."/>
        </authorList>
    </citation>
    <scope>NUCLEOTIDE SEQUENCE</scope>
    <source>
        <strain evidence="2">ChiBcec16-3735</strain>
    </source>
</reference>
<feature type="region of interest" description="Disordered" evidence="1">
    <location>
        <begin position="1"/>
        <end position="30"/>
    </location>
</feature>
<sequence>MDRSGVPCRRQHRPAAPPTGGEKVSKQRKGRLTPRGWLRLLFGQPPAGMYRRPAVYMTGSQMEIEHFKTIRTYDENKLCLELYGGVFTVYGDGMQILSLTAHRITLRGRFVRTDFSDDV</sequence>
<dbReference type="InterPro" id="IPR022476">
    <property type="entry name" value="Spore_YabP/YqfC"/>
</dbReference>
<evidence type="ECO:0000313" key="3">
    <source>
        <dbReference type="Proteomes" id="UP000824065"/>
    </source>
</evidence>
<dbReference type="Proteomes" id="UP000824065">
    <property type="component" value="Unassembled WGS sequence"/>
</dbReference>
<evidence type="ECO:0000256" key="1">
    <source>
        <dbReference type="SAM" id="MobiDB-lite"/>
    </source>
</evidence>
<dbReference type="AlphaFoldDB" id="A0A9D2FFN5"/>
<name>A0A9D2FFN5_9FIRM</name>
<evidence type="ECO:0000313" key="2">
    <source>
        <dbReference type="EMBL" id="HIZ57668.1"/>
    </source>
</evidence>
<organism evidence="2 3">
    <name type="scientific">Candidatus Faecalibacterium gallistercoris</name>
    <dbReference type="NCBI Taxonomy" id="2838579"/>
    <lineage>
        <taxon>Bacteria</taxon>
        <taxon>Bacillati</taxon>
        <taxon>Bacillota</taxon>
        <taxon>Clostridia</taxon>
        <taxon>Eubacteriales</taxon>
        <taxon>Oscillospiraceae</taxon>
        <taxon>Faecalibacterium</taxon>
    </lineage>
</organism>
<reference evidence="2" key="2">
    <citation type="submission" date="2021-04" db="EMBL/GenBank/DDBJ databases">
        <authorList>
            <person name="Gilroy R."/>
        </authorList>
    </citation>
    <scope>NUCLEOTIDE SEQUENCE</scope>
    <source>
        <strain evidence="2">ChiBcec16-3735</strain>
    </source>
</reference>
<proteinExistence type="predicted"/>
<protein>
    <submittedName>
        <fullName evidence="2">Sporulation protein</fullName>
    </submittedName>
</protein>
<gene>
    <name evidence="2" type="ORF">H9725_03665</name>
</gene>